<organism evidence="1 2">
    <name type="scientific">Lolium multiflorum</name>
    <name type="common">Italian ryegrass</name>
    <name type="synonym">Lolium perenne subsp. multiflorum</name>
    <dbReference type="NCBI Taxonomy" id="4521"/>
    <lineage>
        <taxon>Eukaryota</taxon>
        <taxon>Viridiplantae</taxon>
        <taxon>Streptophyta</taxon>
        <taxon>Embryophyta</taxon>
        <taxon>Tracheophyta</taxon>
        <taxon>Spermatophyta</taxon>
        <taxon>Magnoliopsida</taxon>
        <taxon>Liliopsida</taxon>
        <taxon>Poales</taxon>
        <taxon>Poaceae</taxon>
        <taxon>BOP clade</taxon>
        <taxon>Pooideae</taxon>
        <taxon>Poodae</taxon>
        <taxon>Poeae</taxon>
        <taxon>Poeae Chloroplast Group 2 (Poeae type)</taxon>
        <taxon>Loliodinae</taxon>
        <taxon>Loliinae</taxon>
        <taxon>Lolium</taxon>
    </lineage>
</organism>
<protein>
    <recommendedName>
        <fullName evidence="3">DUF295 domain-containing protein</fullName>
    </recommendedName>
</protein>
<keyword evidence="2" id="KW-1185">Reference proteome</keyword>
<dbReference type="Proteomes" id="UP001231189">
    <property type="component" value="Unassembled WGS sequence"/>
</dbReference>
<dbReference type="AlphaFoldDB" id="A0AAD8SYK3"/>
<comment type="caution">
    <text evidence="1">The sequence shown here is derived from an EMBL/GenBank/DDBJ whole genome shotgun (WGS) entry which is preliminary data.</text>
</comment>
<reference evidence="1" key="1">
    <citation type="submission" date="2023-07" db="EMBL/GenBank/DDBJ databases">
        <title>A chromosome-level genome assembly of Lolium multiflorum.</title>
        <authorList>
            <person name="Chen Y."/>
            <person name="Copetti D."/>
            <person name="Kolliker R."/>
            <person name="Studer B."/>
        </authorList>
    </citation>
    <scope>NUCLEOTIDE SEQUENCE</scope>
    <source>
        <strain evidence="1">02402/16</strain>
        <tissue evidence="1">Leaf</tissue>
    </source>
</reference>
<sequence>MLMVRYYTTLDHLSVKDRRNTKRRRSVIRLDDRTKKYRWSLIQVFEVDVAGKTLLPVEDIGRHQAVFVGEAACFSLSARTFPCLVGNAVYVGAEGVCYPPVGVRYLTDKTVDPAFQFTTEDERLLGRKNSVIKRFRVKRA</sequence>
<proteinExistence type="predicted"/>
<evidence type="ECO:0008006" key="3">
    <source>
        <dbReference type="Google" id="ProtNLM"/>
    </source>
</evidence>
<name>A0AAD8SYK3_LOLMU</name>
<accession>A0AAD8SYK3</accession>
<evidence type="ECO:0000313" key="2">
    <source>
        <dbReference type="Proteomes" id="UP001231189"/>
    </source>
</evidence>
<evidence type="ECO:0000313" key="1">
    <source>
        <dbReference type="EMBL" id="KAK1666272.1"/>
    </source>
</evidence>
<gene>
    <name evidence="1" type="ORF">QYE76_054431</name>
</gene>
<dbReference type="EMBL" id="JAUUTY010000003">
    <property type="protein sequence ID" value="KAK1666272.1"/>
    <property type="molecule type" value="Genomic_DNA"/>
</dbReference>